<gene>
    <name evidence="2" type="ORF">PPACK8108_LOCUS3763</name>
</gene>
<feature type="region of interest" description="Disordered" evidence="1">
    <location>
        <begin position="1"/>
        <end position="37"/>
    </location>
</feature>
<feature type="compositionally biased region" description="Polar residues" evidence="1">
    <location>
        <begin position="155"/>
        <end position="168"/>
    </location>
</feature>
<feature type="compositionally biased region" description="Polar residues" evidence="1">
    <location>
        <begin position="121"/>
        <end position="146"/>
    </location>
</feature>
<keyword evidence="3" id="KW-1185">Reference proteome</keyword>
<feature type="region of interest" description="Disordered" evidence="1">
    <location>
        <begin position="347"/>
        <end position="481"/>
    </location>
</feature>
<evidence type="ECO:0000256" key="1">
    <source>
        <dbReference type="SAM" id="MobiDB-lite"/>
    </source>
</evidence>
<feature type="region of interest" description="Disordered" evidence="1">
    <location>
        <begin position="239"/>
        <end position="258"/>
    </location>
</feature>
<reference evidence="2" key="1">
    <citation type="submission" date="2022-06" db="EMBL/GenBank/DDBJ databases">
        <authorList>
            <consortium name="SYNGENTA / RWTH Aachen University"/>
        </authorList>
    </citation>
    <scope>NUCLEOTIDE SEQUENCE</scope>
</reference>
<feature type="compositionally biased region" description="Polar residues" evidence="1">
    <location>
        <begin position="381"/>
        <end position="395"/>
    </location>
</feature>
<evidence type="ECO:0000313" key="2">
    <source>
        <dbReference type="EMBL" id="CAH7669187.1"/>
    </source>
</evidence>
<dbReference type="EMBL" id="CALTRL010000667">
    <property type="protein sequence ID" value="CAH7669187.1"/>
    <property type="molecule type" value="Genomic_DNA"/>
</dbReference>
<dbReference type="AlphaFoldDB" id="A0AAV0AMU1"/>
<feature type="compositionally biased region" description="Polar residues" evidence="1">
    <location>
        <begin position="349"/>
        <end position="371"/>
    </location>
</feature>
<feature type="region of interest" description="Disordered" evidence="1">
    <location>
        <begin position="927"/>
        <end position="947"/>
    </location>
</feature>
<feature type="compositionally biased region" description="Low complexity" evidence="1">
    <location>
        <begin position="527"/>
        <end position="540"/>
    </location>
</feature>
<protein>
    <submittedName>
        <fullName evidence="2">Expressed protein</fullName>
    </submittedName>
</protein>
<feature type="compositionally biased region" description="Low complexity" evidence="1">
    <location>
        <begin position="187"/>
        <end position="196"/>
    </location>
</feature>
<feature type="region of interest" description="Disordered" evidence="1">
    <location>
        <begin position="187"/>
        <end position="208"/>
    </location>
</feature>
<feature type="compositionally biased region" description="Basic and acidic residues" evidence="1">
    <location>
        <begin position="111"/>
        <end position="120"/>
    </location>
</feature>
<sequence length="1085" mass="120723">MARQFIQDRASQRTASSLKNESAAPSQQQKGCASSRLRNSELKEKILEDCDKVKQKCVLPSRLSPSSKSKKRSLALYTNLGAKENPKRSRVSPPKITSPKELDLSSAPFQKKSDSKKHFESSSLNQTTLKNNNRPPNITSKETAAKNSEIRPIRTQGNMTSSTKLNLKNTSSKAALGVGARGHISLSSNQQSALQQRIQPTDNLSNSTIDSQLSDDYILSEDSPKFNKKNLECNNDSRIVDNFEEGGGSQDEYDRSDEGSIESWLYEEIFLENGNELPGDEDFLDDPDVSAESIEVDHLPFNTKTSSKTQNTQLASKDIHHLLQRNHRNSTKFDVDQRDYEKKRLVQAPSISYRSKMQPENSRAAKTQVNKQARERERSNQRQPENQRLQKSQLNFRDYKRENLIERKSENINPEKSQANRVDHEREILNRQQETTTSRTSSKFHSQPVSILKQTKTQKAVSKEEPKGNQSKYSSTHPGHQQVYHLRNNPFIPRSFNHLQNLSVENQGQQHRPSFSGIGQPPASPVSGSQSGSFGRGQNQPYTANLMSNNNSDRTTQSSLIPQEQNMETLHPHFQTSTMSQAEVSTSLLSQQTSKDSSLPFLDSFVWLIIPGYGMFALVSNGSSNQIPIEARASKITPDDIAPASIPSKEEKIPDFIPSSDFETSHTAELAESAPKNSWLRLTDTVPTPDPPPKPSHVTQENPLLTNKLAIGDKPDSIKSENGLPSSDSLSFWLQNMEQLLTDLVMTQPKDNKKVSTTLKKFSNPNQYNMVGTEILPKKKGTNEESNGNNMVSSDSAQKDSVLPFTFNCGTSTELSNFGKARKISNHPKHFKSFLTLNPKLEKKDESAAATNSLSAAMSIRDPILEEEVKNPTNFFPDASVKTNKHPCLEEFLQKDKDNNSATPSAPIKKEHSQEVVALNFSNSLPGTLAQSKKDQSPGTDAIKLNNSSSSNTFVEITGKPSHANDLNSVNKSKIEAQVATASSKNDLISIITSNKNESRTCSSKTNDQVEESKIDLIPSTGNRSKDFCSSISSKGEGVQQVLDEIELGVEPKSEVRIDHFPKTTFEPTFKNMQNLLTEIFSPEK</sequence>
<feature type="compositionally biased region" description="Polar residues" evidence="1">
    <location>
        <begin position="411"/>
        <end position="420"/>
    </location>
</feature>
<feature type="region of interest" description="Disordered" evidence="1">
    <location>
        <begin position="57"/>
        <end position="168"/>
    </location>
</feature>
<comment type="caution">
    <text evidence="2">The sequence shown here is derived from an EMBL/GenBank/DDBJ whole genome shotgun (WGS) entry which is preliminary data.</text>
</comment>
<feature type="compositionally biased region" description="Polar residues" evidence="1">
    <location>
        <begin position="468"/>
        <end position="479"/>
    </location>
</feature>
<accession>A0AAV0AMU1</accession>
<evidence type="ECO:0000313" key="3">
    <source>
        <dbReference type="Proteomes" id="UP001153365"/>
    </source>
</evidence>
<organism evidence="2 3">
    <name type="scientific">Phakopsora pachyrhizi</name>
    <name type="common">Asian soybean rust disease fungus</name>
    <dbReference type="NCBI Taxonomy" id="170000"/>
    <lineage>
        <taxon>Eukaryota</taxon>
        <taxon>Fungi</taxon>
        <taxon>Dikarya</taxon>
        <taxon>Basidiomycota</taxon>
        <taxon>Pucciniomycotina</taxon>
        <taxon>Pucciniomycetes</taxon>
        <taxon>Pucciniales</taxon>
        <taxon>Phakopsoraceae</taxon>
        <taxon>Phakopsora</taxon>
    </lineage>
</organism>
<proteinExistence type="predicted"/>
<feature type="compositionally biased region" description="Basic and acidic residues" evidence="1">
    <location>
        <begin position="397"/>
        <end position="410"/>
    </location>
</feature>
<name>A0AAV0AMU1_PHAPC</name>
<feature type="compositionally biased region" description="Polar residues" evidence="1">
    <location>
        <begin position="197"/>
        <end position="208"/>
    </location>
</feature>
<feature type="compositionally biased region" description="Polar residues" evidence="1">
    <location>
        <begin position="443"/>
        <end position="460"/>
    </location>
</feature>
<dbReference type="Proteomes" id="UP001153365">
    <property type="component" value="Unassembled WGS sequence"/>
</dbReference>
<feature type="region of interest" description="Disordered" evidence="1">
    <location>
        <begin position="505"/>
        <end position="559"/>
    </location>
</feature>
<feature type="compositionally biased region" description="Polar residues" evidence="1">
    <location>
        <begin position="12"/>
        <end position="32"/>
    </location>
</feature>
<feature type="compositionally biased region" description="Polar residues" evidence="1">
    <location>
        <begin position="541"/>
        <end position="559"/>
    </location>
</feature>
<feature type="region of interest" description="Disordered" evidence="1">
    <location>
        <begin position="662"/>
        <end position="704"/>
    </location>
</feature>